<dbReference type="Proteomes" id="UP001596113">
    <property type="component" value="Unassembled WGS sequence"/>
</dbReference>
<evidence type="ECO:0000313" key="2">
    <source>
        <dbReference type="Proteomes" id="UP001596113"/>
    </source>
</evidence>
<keyword evidence="2" id="KW-1185">Reference proteome</keyword>
<protein>
    <recommendedName>
        <fullName evidence="3">Transcriptional regulator</fullName>
    </recommendedName>
</protein>
<comment type="caution">
    <text evidence="1">The sequence shown here is derived from an EMBL/GenBank/DDBJ whole genome shotgun (WGS) entry which is preliminary data.</text>
</comment>
<sequence length="239" mass="27311">MKKLVNGNLGGNWEGKSEGQQAYEKLLEQQKKTASGTRLEQLNKQGEGERKLLVDILWPVRGSFEGIVLEKEFITMTGAKAYIDAYDSHCRFGLESEGFVVHAENITRPRHDFEKMRIRSMAGIGILYVPLTYDEMDKKPDFCRRSLYELYGKLVGSTSTAKVPPQLSVYEREVIRHAMRLAKPIHLSDVSECLDVREDTSRKIIRSLVSKGIFRPSQDGKQRIHSYELVDPAAMFRGW</sequence>
<dbReference type="EMBL" id="JBHSMI010000028">
    <property type="protein sequence ID" value="MFC5404435.1"/>
    <property type="molecule type" value="Genomic_DNA"/>
</dbReference>
<accession>A0ABW0HVW3</accession>
<gene>
    <name evidence="1" type="ORF">ACFPOF_17010</name>
</gene>
<name>A0ABW0HVW3_9BACL</name>
<organism evidence="1 2">
    <name type="scientific">Cohnella soli</name>
    <dbReference type="NCBI Taxonomy" id="425005"/>
    <lineage>
        <taxon>Bacteria</taxon>
        <taxon>Bacillati</taxon>
        <taxon>Bacillota</taxon>
        <taxon>Bacilli</taxon>
        <taxon>Bacillales</taxon>
        <taxon>Paenibacillaceae</taxon>
        <taxon>Cohnella</taxon>
    </lineage>
</organism>
<evidence type="ECO:0000313" key="1">
    <source>
        <dbReference type="EMBL" id="MFC5404435.1"/>
    </source>
</evidence>
<dbReference type="RefSeq" id="WP_378134734.1">
    <property type="nucleotide sequence ID" value="NZ_JBHSMI010000028.1"/>
</dbReference>
<proteinExistence type="predicted"/>
<reference evidence="2" key="1">
    <citation type="journal article" date="2019" name="Int. J. Syst. Evol. Microbiol.">
        <title>The Global Catalogue of Microorganisms (GCM) 10K type strain sequencing project: providing services to taxonomists for standard genome sequencing and annotation.</title>
        <authorList>
            <consortium name="The Broad Institute Genomics Platform"/>
            <consortium name="The Broad Institute Genome Sequencing Center for Infectious Disease"/>
            <person name="Wu L."/>
            <person name="Ma J."/>
        </authorList>
    </citation>
    <scope>NUCLEOTIDE SEQUENCE [LARGE SCALE GENOMIC DNA]</scope>
    <source>
        <strain evidence="2">CGMCC 1.18575</strain>
    </source>
</reference>
<evidence type="ECO:0008006" key="3">
    <source>
        <dbReference type="Google" id="ProtNLM"/>
    </source>
</evidence>